<dbReference type="EMBL" id="FQWD01000006">
    <property type="protein sequence ID" value="SHH03592.1"/>
    <property type="molecule type" value="Genomic_DNA"/>
</dbReference>
<dbReference type="PANTHER" id="PTHR37426">
    <property type="entry name" value="RIBOSOMAL RNA LARGE SUBUNIT METHYLTRANSFERASE J"/>
    <property type="match status" value="1"/>
</dbReference>
<name>A0A1M5PP97_9ALTE</name>
<proteinExistence type="inferred from homology"/>
<dbReference type="Pfam" id="PF04378">
    <property type="entry name" value="RsmJ"/>
    <property type="match status" value="1"/>
</dbReference>
<evidence type="ECO:0000256" key="1">
    <source>
        <dbReference type="HAMAP-Rule" id="MF_00934"/>
    </source>
</evidence>
<comment type="catalytic activity">
    <reaction evidence="1">
        <text>adenosine(2030) in 23S rRNA + S-adenosyl-L-methionine = N(6)-methyladenosine(2030) in 23S rRNA + S-adenosyl-L-homocysteine + H(+)</text>
        <dbReference type="Rhea" id="RHEA:43736"/>
        <dbReference type="Rhea" id="RHEA-COMP:10668"/>
        <dbReference type="Rhea" id="RHEA-COMP:10669"/>
        <dbReference type="ChEBI" id="CHEBI:15378"/>
        <dbReference type="ChEBI" id="CHEBI:57856"/>
        <dbReference type="ChEBI" id="CHEBI:59789"/>
        <dbReference type="ChEBI" id="CHEBI:74411"/>
        <dbReference type="ChEBI" id="CHEBI:74449"/>
        <dbReference type="EC" id="2.1.1.266"/>
    </reaction>
</comment>
<protein>
    <recommendedName>
        <fullName evidence="1">Ribosomal RNA large subunit methyltransferase J</fullName>
        <ecNumber evidence="1">2.1.1.266</ecNumber>
    </recommendedName>
    <alternativeName>
        <fullName evidence="1">23S rRNA (adenine(2030)-N6)-methyltransferase</fullName>
    </alternativeName>
    <alternativeName>
        <fullName evidence="1">23S rRNA m6A2030 methyltransferase</fullName>
    </alternativeName>
</protein>
<dbReference type="HAMAP" id="MF_00934">
    <property type="entry name" value="23SrRNA_methyltr_J"/>
    <property type="match status" value="1"/>
</dbReference>
<accession>A0A1M5PP97</accession>
<dbReference type="AlphaFoldDB" id="A0A1M5PP97"/>
<dbReference type="GO" id="GO:0005829">
    <property type="term" value="C:cytosol"/>
    <property type="evidence" value="ECO:0007669"/>
    <property type="project" value="TreeGrafter"/>
</dbReference>
<dbReference type="OrthoDB" id="9791274at2"/>
<feature type="site" description="Interaction with substrate rRNA" evidence="1">
    <location>
        <position position="4"/>
    </location>
</feature>
<feature type="binding site" evidence="1">
    <location>
        <position position="164"/>
    </location>
    <ligand>
        <name>S-adenosyl-L-methionine</name>
        <dbReference type="ChEBI" id="CHEBI:59789"/>
    </ligand>
</feature>
<feature type="binding site" evidence="1">
    <location>
        <position position="19"/>
    </location>
    <ligand>
        <name>S-adenosyl-L-methionine</name>
        <dbReference type="ChEBI" id="CHEBI:59789"/>
    </ligand>
</feature>
<dbReference type="InterPro" id="IPR029063">
    <property type="entry name" value="SAM-dependent_MTases_sf"/>
</dbReference>
<feature type="binding site" evidence="1">
    <location>
        <begin position="143"/>
        <end position="144"/>
    </location>
    <ligand>
        <name>S-adenosyl-L-methionine</name>
        <dbReference type="ChEBI" id="CHEBI:59789"/>
    </ligand>
</feature>
<keyword evidence="1" id="KW-0698">rRNA processing</keyword>
<dbReference type="InterPro" id="IPR007473">
    <property type="entry name" value="RlmJ"/>
</dbReference>
<dbReference type="Gene3D" id="3.40.50.150">
    <property type="entry name" value="Vaccinia Virus protein VP39"/>
    <property type="match status" value="1"/>
</dbReference>
<dbReference type="SUPFAM" id="SSF53335">
    <property type="entry name" value="S-adenosyl-L-methionine-dependent methyltransferases"/>
    <property type="match status" value="1"/>
</dbReference>
<keyword evidence="1" id="KW-0949">S-adenosyl-L-methionine</keyword>
<dbReference type="GO" id="GO:0070475">
    <property type="term" value="P:rRNA base methylation"/>
    <property type="evidence" value="ECO:0007669"/>
    <property type="project" value="UniProtKB-UniRule"/>
</dbReference>
<evidence type="ECO:0000313" key="2">
    <source>
        <dbReference type="EMBL" id="SHH03592.1"/>
    </source>
</evidence>
<dbReference type="RefSeq" id="WP_073324835.1">
    <property type="nucleotide sequence ID" value="NZ_FQWD01000006.1"/>
</dbReference>
<evidence type="ECO:0000313" key="3">
    <source>
        <dbReference type="Proteomes" id="UP000184520"/>
    </source>
</evidence>
<keyword evidence="1" id="KW-0694">RNA-binding</keyword>
<feature type="binding site" evidence="1">
    <location>
        <position position="97"/>
    </location>
    <ligand>
        <name>S-adenosyl-L-methionine</name>
        <dbReference type="ChEBI" id="CHEBI:59789"/>
    </ligand>
</feature>
<comment type="subunit">
    <text evidence="1">Monomer.</text>
</comment>
<dbReference type="STRING" id="634436.SAMN05216361_3541"/>
<dbReference type="GO" id="GO:0036307">
    <property type="term" value="F:23S rRNA (adenine(2030)-N(6))-methyltransferase activity"/>
    <property type="evidence" value="ECO:0007669"/>
    <property type="project" value="UniProtKB-UniRule"/>
</dbReference>
<feature type="binding site" evidence="1">
    <location>
        <position position="42"/>
    </location>
    <ligand>
        <name>S-adenosyl-L-methionine</name>
        <dbReference type="ChEBI" id="CHEBI:59789"/>
    </ligand>
</feature>
<dbReference type="Proteomes" id="UP000184520">
    <property type="component" value="Unassembled WGS sequence"/>
</dbReference>
<keyword evidence="1 2" id="KW-0808">Transferase</keyword>
<organism evidence="2 3">
    <name type="scientific">Marisediminitalea aggregata</name>
    <dbReference type="NCBI Taxonomy" id="634436"/>
    <lineage>
        <taxon>Bacteria</taxon>
        <taxon>Pseudomonadati</taxon>
        <taxon>Pseudomonadota</taxon>
        <taxon>Gammaproteobacteria</taxon>
        <taxon>Alteromonadales</taxon>
        <taxon>Alteromonadaceae</taxon>
        <taxon>Marisediminitalea</taxon>
    </lineage>
</organism>
<dbReference type="EC" id="2.1.1.266" evidence="1"/>
<feature type="active site" description="Proton acceptor" evidence="1">
    <location>
        <position position="164"/>
    </location>
</feature>
<keyword evidence="1 2" id="KW-0489">Methyltransferase</keyword>
<sequence>MLSYLHGYHAGNHADLIKHAVWLAVLDRLHQKAKPFTLIDTHAGAGCYPLTGEQAQKTQEYKSGVALLQGWQPVHPVLQRYLQVLKGFSERHQYPGSPLISVSQLRDADHLHLMELHPGEHERLRTAIKQNRGNGHTHVHHRDGFEGAISLCPPKPNRGAILIDPPYEQRKEYDAVITAVKQLLKRWPQAQIVLWYPLLSQRAGDKAGQSEAMCETLAALQHSVLQAELRVDDPANDAGMYGSGVCLINPAWQIDAVIDDMLNELTAQLGAAAQSSVTWLNKTD</sequence>
<dbReference type="GO" id="GO:0003723">
    <property type="term" value="F:RNA binding"/>
    <property type="evidence" value="ECO:0007669"/>
    <property type="project" value="UniProtKB-UniRule"/>
</dbReference>
<comment type="function">
    <text evidence="1">Specifically methylates the adenine in position 2030 of 23S rRNA.</text>
</comment>
<reference evidence="3" key="1">
    <citation type="submission" date="2016-11" db="EMBL/GenBank/DDBJ databases">
        <authorList>
            <person name="Varghese N."/>
            <person name="Submissions S."/>
        </authorList>
    </citation>
    <scope>NUCLEOTIDE SEQUENCE [LARGE SCALE GENOMIC DNA]</scope>
    <source>
        <strain evidence="3">CGMCC 1.8995</strain>
    </source>
</reference>
<feature type="binding site" evidence="1">
    <location>
        <position position="115"/>
    </location>
    <ligand>
        <name>S-adenosyl-L-methionine</name>
        <dbReference type="ChEBI" id="CHEBI:59789"/>
    </ligand>
</feature>
<gene>
    <name evidence="1" type="primary">rlmJ</name>
    <name evidence="2" type="ORF">SAMN05216361_3541</name>
</gene>
<keyword evidence="3" id="KW-1185">Reference proteome</keyword>
<dbReference type="PANTHER" id="PTHR37426:SF1">
    <property type="entry name" value="RIBOSOMAL RNA LARGE SUBUNIT METHYLTRANSFERASE J"/>
    <property type="match status" value="1"/>
</dbReference>
<comment type="similarity">
    <text evidence="1">Belongs to the RlmJ family.</text>
</comment>